<dbReference type="PROSITE" id="PS51257">
    <property type="entry name" value="PROKAR_LIPOPROTEIN"/>
    <property type="match status" value="1"/>
</dbReference>
<dbReference type="KEGG" id="vcop:MM50RIKEN_01460"/>
<organism evidence="3 4">
    <name type="scientific">Vescimonas coprocola</name>
    <dbReference type="NCBI Taxonomy" id="2714355"/>
    <lineage>
        <taxon>Bacteria</taxon>
        <taxon>Bacillati</taxon>
        <taxon>Bacillota</taxon>
        <taxon>Clostridia</taxon>
        <taxon>Eubacteriales</taxon>
        <taxon>Oscillospiraceae</taxon>
        <taxon>Vescimonas</taxon>
    </lineage>
</organism>
<name>A0A810Q6W9_9FIRM</name>
<dbReference type="RefSeq" id="WP_213541348.1">
    <property type="nucleotide sequence ID" value="NZ_AP023418.1"/>
</dbReference>
<dbReference type="EMBL" id="AP023418">
    <property type="protein sequence ID" value="BCK80383.1"/>
    <property type="molecule type" value="Genomic_DNA"/>
</dbReference>
<feature type="chain" id="PRO_5038756510" description="Lipoprotein" evidence="2">
    <location>
        <begin position="22"/>
        <end position="189"/>
    </location>
</feature>
<proteinExistence type="predicted"/>
<dbReference type="AlphaFoldDB" id="A0A810Q6W9"/>
<evidence type="ECO:0000256" key="1">
    <source>
        <dbReference type="SAM" id="MobiDB-lite"/>
    </source>
</evidence>
<feature type="signal peptide" evidence="2">
    <location>
        <begin position="1"/>
        <end position="21"/>
    </location>
</feature>
<sequence length="189" mass="19797">MKYKRLLTLALAAALCIVAAACGTKNNAPGADTPAKTDTPTAAPGGTQTVGDTGDGTVREDGSYVPGQVNRLRLTYNGNVSSALYVTSAAQLLDYPELSAYDDAFFKDHALVLVQESVSSGSVEVGIESVSLKADHAAVVTLTHQGPGEGQVGTADMATWLLWTEVDTGLEDYQWTVANPALESQLSQY</sequence>
<accession>A0A810Q6W9</accession>
<feature type="region of interest" description="Disordered" evidence="1">
    <location>
        <begin position="28"/>
        <end position="63"/>
    </location>
</feature>
<feature type="compositionally biased region" description="Low complexity" evidence="1">
    <location>
        <begin position="28"/>
        <end position="56"/>
    </location>
</feature>
<keyword evidence="2" id="KW-0732">Signal</keyword>
<reference evidence="3" key="1">
    <citation type="submission" date="2020-09" db="EMBL/GenBank/DDBJ databases">
        <title>New species isolated from human feces.</title>
        <authorList>
            <person name="Kitahara M."/>
            <person name="Shigeno Y."/>
            <person name="Shime M."/>
            <person name="Matsumoto Y."/>
            <person name="Nakamura S."/>
            <person name="Motooka D."/>
            <person name="Fukuoka S."/>
            <person name="Nishikawa H."/>
            <person name="Benno Y."/>
        </authorList>
    </citation>
    <scope>NUCLEOTIDE SEQUENCE</scope>
    <source>
        <strain evidence="3">MM50</strain>
    </source>
</reference>
<evidence type="ECO:0000256" key="2">
    <source>
        <dbReference type="SAM" id="SignalP"/>
    </source>
</evidence>
<gene>
    <name evidence="3" type="ORF">MM50RIKEN_01460</name>
</gene>
<keyword evidence="4" id="KW-1185">Reference proteome</keyword>
<evidence type="ECO:0008006" key="5">
    <source>
        <dbReference type="Google" id="ProtNLM"/>
    </source>
</evidence>
<evidence type="ECO:0000313" key="4">
    <source>
        <dbReference type="Proteomes" id="UP000681035"/>
    </source>
</evidence>
<evidence type="ECO:0000313" key="3">
    <source>
        <dbReference type="EMBL" id="BCK80383.1"/>
    </source>
</evidence>
<protein>
    <recommendedName>
        <fullName evidence="5">Lipoprotein</fullName>
    </recommendedName>
</protein>
<dbReference type="Proteomes" id="UP000681035">
    <property type="component" value="Chromosome"/>
</dbReference>